<keyword evidence="1" id="KW-0732">Signal</keyword>
<dbReference type="Proteomes" id="UP000236286">
    <property type="component" value="Unassembled WGS sequence"/>
</dbReference>
<name>A0A2J7TJC9_METSI</name>
<protein>
    <submittedName>
        <fullName evidence="2">Uncharacterized protein</fullName>
    </submittedName>
</protein>
<dbReference type="AlphaFoldDB" id="A0A2J7TJC9"/>
<feature type="chain" id="PRO_5014339789" evidence="1">
    <location>
        <begin position="27"/>
        <end position="130"/>
    </location>
</feature>
<proteinExistence type="predicted"/>
<dbReference type="RefSeq" id="WP_102842834.1">
    <property type="nucleotide sequence ID" value="NZ_PDZR01000004.1"/>
</dbReference>
<reference evidence="2 3" key="1">
    <citation type="submission" date="2017-10" db="EMBL/GenBank/DDBJ databases">
        <title>Genome announcement of Methylocella silvestris TVC from permafrost.</title>
        <authorList>
            <person name="Wang J."/>
            <person name="Geng K."/>
            <person name="Ul-Haque F."/>
            <person name="Crombie A.T."/>
            <person name="Street L.E."/>
            <person name="Wookey P.A."/>
            <person name="Murrell J.C."/>
            <person name="Pratscher J."/>
        </authorList>
    </citation>
    <scope>NUCLEOTIDE SEQUENCE [LARGE SCALE GENOMIC DNA]</scope>
    <source>
        <strain evidence="2 3">TVC</strain>
    </source>
</reference>
<comment type="caution">
    <text evidence="2">The sequence shown here is derived from an EMBL/GenBank/DDBJ whole genome shotgun (WGS) entry which is preliminary data.</text>
</comment>
<evidence type="ECO:0000313" key="3">
    <source>
        <dbReference type="Proteomes" id="UP000236286"/>
    </source>
</evidence>
<gene>
    <name evidence="2" type="ORF">CR492_06005</name>
</gene>
<evidence type="ECO:0000313" key="2">
    <source>
        <dbReference type="EMBL" id="PNG26869.1"/>
    </source>
</evidence>
<accession>A0A2J7TJC9</accession>
<feature type="signal peptide" evidence="1">
    <location>
        <begin position="1"/>
        <end position="26"/>
    </location>
</feature>
<organism evidence="2 3">
    <name type="scientific">Methylocella silvestris</name>
    <dbReference type="NCBI Taxonomy" id="199596"/>
    <lineage>
        <taxon>Bacteria</taxon>
        <taxon>Pseudomonadati</taxon>
        <taxon>Pseudomonadota</taxon>
        <taxon>Alphaproteobacteria</taxon>
        <taxon>Hyphomicrobiales</taxon>
        <taxon>Beijerinckiaceae</taxon>
        <taxon>Methylocella</taxon>
    </lineage>
</organism>
<dbReference type="OrthoDB" id="8236492at2"/>
<sequence length="130" mass="13145">MGFAHPWISPSLALAVFLAGATTGGAAGSPALRAGPHDGVYTVEIHTRSGGCDPVYRWSITVSAGRVSSPVDGFMQASGKVSAQGGVSLAFRRDNQVANVAGKVKGGRASGTWSSPTLQCAGSWSAVRNG</sequence>
<evidence type="ECO:0000256" key="1">
    <source>
        <dbReference type="SAM" id="SignalP"/>
    </source>
</evidence>
<dbReference type="EMBL" id="PDZR01000004">
    <property type="protein sequence ID" value="PNG26869.1"/>
    <property type="molecule type" value="Genomic_DNA"/>
</dbReference>